<keyword evidence="2" id="KW-0472">Membrane</keyword>
<feature type="compositionally biased region" description="Basic residues" evidence="1">
    <location>
        <begin position="49"/>
        <end position="70"/>
    </location>
</feature>
<reference evidence="4" key="2">
    <citation type="submission" date="2025-08" db="UniProtKB">
        <authorList>
            <consortium name="RefSeq"/>
        </authorList>
    </citation>
    <scope>IDENTIFICATION</scope>
    <source>
        <tissue evidence="4">Young leaves</tissue>
    </source>
</reference>
<gene>
    <name evidence="4" type="primary">LOC120111919</name>
</gene>
<name>A0A8B9ARX9_PHODC</name>
<dbReference type="Proteomes" id="UP000228380">
    <property type="component" value="Chromosome 9"/>
</dbReference>
<dbReference type="OrthoDB" id="2013508at2759"/>
<dbReference type="KEGG" id="pda:120111919"/>
<keyword evidence="2" id="KW-0812">Transmembrane</keyword>
<dbReference type="AlphaFoldDB" id="A0A8B9ARX9"/>
<dbReference type="PANTHER" id="PTHR36004:SF1">
    <property type="entry name" value="AT-RICH INTERACTIVE DOMAIN PROTEIN"/>
    <property type="match status" value="1"/>
</dbReference>
<keyword evidence="2" id="KW-1133">Transmembrane helix</keyword>
<dbReference type="RefSeq" id="XP_038986099.1">
    <property type="nucleotide sequence ID" value="XM_039130171.1"/>
</dbReference>
<keyword evidence="3" id="KW-1185">Reference proteome</keyword>
<dbReference type="PANTHER" id="PTHR36004">
    <property type="entry name" value="AT-RICH INTERACTIVE DOMAIN PROTEIN"/>
    <property type="match status" value="1"/>
</dbReference>
<proteinExistence type="predicted"/>
<feature type="region of interest" description="Disordered" evidence="1">
    <location>
        <begin position="49"/>
        <end position="78"/>
    </location>
</feature>
<accession>A0A8B9ARX9</accession>
<sequence>MPLFISKMAGSGLFTARHHHLPIPPPSLSSSSALSNPLSFPSPRRSIHVARARKGLSSRTRRLENRRKKGAATTTTMEEEAAAELEGVAAGEGASSAAAFLEVGGGGAEGLATPSLPMPELPGEEPDFWEGPQWNAFGFFIQYQWAFGIVFALIACGISVATYNEGATDFRQTPVYKESIQSQELLEEPEASNSDVFEGNPTEVAPSLD</sequence>
<evidence type="ECO:0000313" key="4">
    <source>
        <dbReference type="RefSeq" id="XP_038986099.1"/>
    </source>
</evidence>
<protein>
    <submittedName>
        <fullName evidence="4">Uncharacterized protein LOC120111919</fullName>
    </submittedName>
</protein>
<feature type="transmembrane region" description="Helical" evidence="2">
    <location>
        <begin position="143"/>
        <end position="163"/>
    </location>
</feature>
<evidence type="ECO:0000256" key="2">
    <source>
        <dbReference type="SAM" id="Phobius"/>
    </source>
</evidence>
<dbReference type="GeneID" id="120111919"/>
<feature type="region of interest" description="Disordered" evidence="1">
    <location>
        <begin position="181"/>
        <end position="209"/>
    </location>
</feature>
<evidence type="ECO:0000256" key="1">
    <source>
        <dbReference type="SAM" id="MobiDB-lite"/>
    </source>
</evidence>
<evidence type="ECO:0000313" key="3">
    <source>
        <dbReference type="Proteomes" id="UP000228380"/>
    </source>
</evidence>
<organism evidence="3 4">
    <name type="scientific">Phoenix dactylifera</name>
    <name type="common">Date palm</name>
    <dbReference type="NCBI Taxonomy" id="42345"/>
    <lineage>
        <taxon>Eukaryota</taxon>
        <taxon>Viridiplantae</taxon>
        <taxon>Streptophyta</taxon>
        <taxon>Embryophyta</taxon>
        <taxon>Tracheophyta</taxon>
        <taxon>Spermatophyta</taxon>
        <taxon>Magnoliopsida</taxon>
        <taxon>Liliopsida</taxon>
        <taxon>Arecaceae</taxon>
        <taxon>Coryphoideae</taxon>
        <taxon>Phoeniceae</taxon>
        <taxon>Phoenix</taxon>
    </lineage>
</organism>
<reference evidence="3" key="1">
    <citation type="journal article" date="2019" name="Nat. Commun.">
        <title>Genome-wide association mapping of date palm fruit traits.</title>
        <authorList>
            <person name="Hazzouri K.M."/>
            <person name="Gros-Balthazard M."/>
            <person name="Flowers J.M."/>
            <person name="Copetti D."/>
            <person name="Lemansour A."/>
            <person name="Lebrun M."/>
            <person name="Masmoudi K."/>
            <person name="Ferrand S."/>
            <person name="Dhar M.I."/>
            <person name="Fresquez Z.A."/>
            <person name="Rosas U."/>
            <person name="Zhang J."/>
            <person name="Talag J."/>
            <person name="Lee S."/>
            <person name="Kudrna D."/>
            <person name="Powell R.F."/>
            <person name="Leitch I.J."/>
            <person name="Krueger R.R."/>
            <person name="Wing R.A."/>
            <person name="Amiri K.M.A."/>
            <person name="Purugganan M.D."/>
        </authorList>
    </citation>
    <scope>NUCLEOTIDE SEQUENCE [LARGE SCALE GENOMIC DNA]</scope>
    <source>
        <strain evidence="3">cv. Khalas</strain>
    </source>
</reference>